<dbReference type="SUPFAM" id="SSF52025">
    <property type="entry name" value="PA domain"/>
    <property type="match status" value="1"/>
</dbReference>
<keyword evidence="5" id="KW-0378">Hydrolase</keyword>
<protein>
    <submittedName>
        <fullName evidence="9">M28 family peptidase</fullName>
    </submittedName>
</protein>
<comment type="caution">
    <text evidence="9">The sequence shown here is derived from an EMBL/GenBank/DDBJ whole genome shotgun (WGS) entry which is preliminary data.</text>
</comment>
<keyword evidence="1" id="KW-0031">Aminopeptidase</keyword>
<evidence type="ECO:0000256" key="5">
    <source>
        <dbReference type="ARBA" id="ARBA00022801"/>
    </source>
</evidence>
<dbReference type="Gene3D" id="3.40.630.10">
    <property type="entry name" value="Zn peptidases"/>
    <property type="match status" value="1"/>
</dbReference>
<evidence type="ECO:0000256" key="1">
    <source>
        <dbReference type="ARBA" id="ARBA00022438"/>
    </source>
</evidence>
<evidence type="ECO:0000256" key="6">
    <source>
        <dbReference type="ARBA" id="ARBA00022833"/>
    </source>
</evidence>
<evidence type="ECO:0000259" key="8">
    <source>
        <dbReference type="Pfam" id="PF04389"/>
    </source>
</evidence>
<keyword evidence="4 7" id="KW-0732">Signal</keyword>
<dbReference type="PANTHER" id="PTHR12147">
    <property type="entry name" value="METALLOPEPTIDASE M28 FAMILY MEMBER"/>
    <property type="match status" value="1"/>
</dbReference>
<keyword evidence="6" id="KW-0862">Zinc</keyword>
<dbReference type="Pfam" id="PF04389">
    <property type="entry name" value="Peptidase_M28"/>
    <property type="match status" value="1"/>
</dbReference>
<reference evidence="10" key="1">
    <citation type="journal article" date="2019" name="Int. J. Syst. Evol. Microbiol.">
        <title>The Global Catalogue of Microorganisms (GCM) 10K type strain sequencing project: providing services to taxonomists for standard genome sequencing and annotation.</title>
        <authorList>
            <consortium name="The Broad Institute Genomics Platform"/>
            <consortium name="The Broad Institute Genome Sequencing Center for Infectious Disease"/>
            <person name="Wu L."/>
            <person name="Ma J."/>
        </authorList>
    </citation>
    <scope>NUCLEOTIDE SEQUENCE [LARGE SCALE GENOMIC DNA]</scope>
    <source>
        <strain evidence="10">KCTC 42644</strain>
    </source>
</reference>
<dbReference type="PANTHER" id="PTHR12147:SF56">
    <property type="entry name" value="AMINOPEPTIDASE YDR415C-RELATED"/>
    <property type="match status" value="1"/>
</dbReference>
<evidence type="ECO:0000256" key="4">
    <source>
        <dbReference type="ARBA" id="ARBA00022729"/>
    </source>
</evidence>
<keyword evidence="10" id="KW-1185">Reference proteome</keyword>
<proteinExistence type="predicted"/>
<evidence type="ECO:0000313" key="9">
    <source>
        <dbReference type="EMBL" id="MFC3713302.1"/>
    </source>
</evidence>
<dbReference type="SUPFAM" id="SSF53187">
    <property type="entry name" value="Zn-dependent exopeptidases"/>
    <property type="match status" value="1"/>
</dbReference>
<keyword evidence="3" id="KW-0479">Metal-binding</keyword>
<organism evidence="9 10">
    <name type="scientific">Sphingoaurantiacus capsulatus</name>
    <dbReference type="NCBI Taxonomy" id="1771310"/>
    <lineage>
        <taxon>Bacteria</taxon>
        <taxon>Pseudomonadati</taxon>
        <taxon>Pseudomonadota</taxon>
        <taxon>Alphaproteobacteria</taxon>
        <taxon>Sphingomonadales</taxon>
        <taxon>Sphingosinicellaceae</taxon>
        <taxon>Sphingoaurantiacus</taxon>
    </lineage>
</organism>
<dbReference type="EMBL" id="JBHRXV010000010">
    <property type="protein sequence ID" value="MFC3713302.1"/>
    <property type="molecule type" value="Genomic_DNA"/>
</dbReference>
<dbReference type="RefSeq" id="WP_380861651.1">
    <property type="nucleotide sequence ID" value="NZ_JBHRXV010000010.1"/>
</dbReference>
<dbReference type="PROSITE" id="PS51257">
    <property type="entry name" value="PROKAR_LIPOPROTEIN"/>
    <property type="match status" value="1"/>
</dbReference>
<feature type="signal peptide" evidence="7">
    <location>
        <begin position="1"/>
        <end position="22"/>
    </location>
</feature>
<evidence type="ECO:0000256" key="2">
    <source>
        <dbReference type="ARBA" id="ARBA00022670"/>
    </source>
</evidence>
<evidence type="ECO:0000313" key="10">
    <source>
        <dbReference type="Proteomes" id="UP001595615"/>
    </source>
</evidence>
<dbReference type="Proteomes" id="UP001595615">
    <property type="component" value="Unassembled WGS sequence"/>
</dbReference>
<feature type="domain" description="Peptidase M28" evidence="8">
    <location>
        <begin position="282"/>
        <end position="476"/>
    </location>
</feature>
<dbReference type="InterPro" id="IPR045175">
    <property type="entry name" value="M28_fam"/>
</dbReference>
<dbReference type="Gene3D" id="3.50.30.30">
    <property type="match status" value="1"/>
</dbReference>
<gene>
    <name evidence="9" type="ORF">ACFOMD_12005</name>
</gene>
<dbReference type="InterPro" id="IPR046450">
    <property type="entry name" value="PA_dom_sf"/>
</dbReference>
<evidence type="ECO:0000256" key="3">
    <source>
        <dbReference type="ARBA" id="ARBA00022723"/>
    </source>
</evidence>
<keyword evidence="2" id="KW-0645">Protease</keyword>
<evidence type="ECO:0000256" key="7">
    <source>
        <dbReference type="SAM" id="SignalP"/>
    </source>
</evidence>
<dbReference type="InterPro" id="IPR007484">
    <property type="entry name" value="Peptidase_M28"/>
</dbReference>
<feature type="chain" id="PRO_5045297825" evidence="7">
    <location>
        <begin position="23"/>
        <end position="521"/>
    </location>
</feature>
<name>A0ABV7XED4_9SPHN</name>
<sequence length="521" mass="54028">MLTRFSLSLALLLAASCAPRVAPTQVAIEPAAIERHVAVLASDAYEGRSPGTAGEEKTVAYIVEAMKAAGLQPGHRGSWFQNVPLIEVLPSEKAVLTITGGKGGAAFEWGEDALLYNARAQAGAGLDKSEIVFAGHGLTLPDRGWDDFAGVDLKGRTVIMLGGVPEALKGTASSSAEKVEAATSRGAAGAIVILARGITDEQWDTQVKAAKHRDLQLEGKASGPVVDGRLRHAAGDRLFAASGHEFAALAAAAGQPGFRAVPLGSRASVKLEGGVRRFASKNVVGLLPGARRPDEHVLFLAHWDHLGICDPGGPDPICNGASDNASGIGGLIELGRAFAAGKRPDRSILFLATTAEEGGLMGGEYFADHPSVPLKQIVGGLGADTISAGTPADVVVLGQGLSPGMDKIIAAAAKSQGRQVIASEASAGFFQRSDHYPLAKAGVPVLIATSIFAPGSKVATDRYFAERYHKPTDNYAPGMDFTAAAADIELAYRVGLSLANDRGRPQWKGGTPYAEARAKQR</sequence>
<accession>A0ABV7XED4</accession>